<evidence type="ECO:0000313" key="2">
    <source>
        <dbReference type="EMBL" id="PIZ48007.1"/>
    </source>
</evidence>
<organism evidence="2 3">
    <name type="scientific">candidate division WWE3 bacterium CG_4_10_14_0_2_um_filter_41_14</name>
    <dbReference type="NCBI Taxonomy" id="1975072"/>
    <lineage>
        <taxon>Bacteria</taxon>
        <taxon>Katanobacteria</taxon>
    </lineage>
</organism>
<reference evidence="3" key="1">
    <citation type="submission" date="2017-09" db="EMBL/GenBank/DDBJ databases">
        <title>Depth-based differentiation of microbial function through sediment-hosted aquifers and enrichment of novel symbionts in the deep terrestrial subsurface.</title>
        <authorList>
            <person name="Probst A.J."/>
            <person name="Ladd B."/>
            <person name="Jarett J.K."/>
            <person name="Geller-Mcgrath D.E."/>
            <person name="Sieber C.M.K."/>
            <person name="Emerson J.B."/>
            <person name="Anantharaman K."/>
            <person name="Thomas B.C."/>
            <person name="Malmstrom R."/>
            <person name="Stieglmeier M."/>
            <person name="Klingl A."/>
            <person name="Woyke T."/>
            <person name="Ryan C.M."/>
            <person name="Banfield J.F."/>
        </authorList>
    </citation>
    <scope>NUCLEOTIDE SEQUENCE [LARGE SCALE GENOMIC DNA]</scope>
</reference>
<dbReference type="Gene3D" id="3.30.70.1290">
    <property type="entry name" value="Transposase IS200-like"/>
    <property type="match status" value="1"/>
</dbReference>
<dbReference type="InterPro" id="IPR052715">
    <property type="entry name" value="RAYT_transposase"/>
</dbReference>
<dbReference type="InterPro" id="IPR002686">
    <property type="entry name" value="Transposase_17"/>
</dbReference>
<sequence length="197" mass="22835">MRRPVFVGIHCMCPPYRIMFLVEDNLPKRKPIRLDTWDYANSWWYFVTIVVQNRKHLFGSVPVGAGHAPPAMVLNNVGKIVERVYREIPNHYPVRSVIHQIMPNHIHFIIETVGATHVSPANNTTGGACPAPTLGNIIGSFKSECTKQIRMQTNNPTLTVWQRGYYDRIIRNDRELDRIRTYIQNNPQNWADDEYHT</sequence>
<evidence type="ECO:0000313" key="3">
    <source>
        <dbReference type="Proteomes" id="UP000228920"/>
    </source>
</evidence>
<dbReference type="GO" id="GO:0004803">
    <property type="term" value="F:transposase activity"/>
    <property type="evidence" value="ECO:0007669"/>
    <property type="project" value="InterPro"/>
</dbReference>
<dbReference type="PANTHER" id="PTHR36966">
    <property type="entry name" value="REP-ASSOCIATED TYROSINE TRANSPOSASE"/>
    <property type="match status" value="1"/>
</dbReference>
<dbReference type="Proteomes" id="UP000228920">
    <property type="component" value="Unassembled WGS sequence"/>
</dbReference>
<dbReference type="AlphaFoldDB" id="A0A2M7TLL7"/>
<evidence type="ECO:0000259" key="1">
    <source>
        <dbReference type="SMART" id="SM01321"/>
    </source>
</evidence>
<dbReference type="SMART" id="SM01321">
    <property type="entry name" value="Y1_Tnp"/>
    <property type="match status" value="1"/>
</dbReference>
<dbReference type="SUPFAM" id="SSF143422">
    <property type="entry name" value="Transposase IS200-like"/>
    <property type="match status" value="1"/>
</dbReference>
<gene>
    <name evidence="2" type="ORF">COY32_00745</name>
</gene>
<dbReference type="PANTHER" id="PTHR36966:SF1">
    <property type="entry name" value="REP-ASSOCIATED TYROSINE TRANSPOSASE"/>
    <property type="match status" value="1"/>
</dbReference>
<dbReference type="InterPro" id="IPR036515">
    <property type="entry name" value="Transposase_17_sf"/>
</dbReference>
<comment type="caution">
    <text evidence="2">The sequence shown here is derived from an EMBL/GenBank/DDBJ whole genome shotgun (WGS) entry which is preliminary data.</text>
</comment>
<feature type="domain" description="Transposase IS200-like" evidence="1">
    <location>
        <begin position="42"/>
        <end position="186"/>
    </location>
</feature>
<dbReference type="GO" id="GO:0006313">
    <property type="term" value="P:DNA transposition"/>
    <property type="evidence" value="ECO:0007669"/>
    <property type="project" value="InterPro"/>
</dbReference>
<protein>
    <submittedName>
        <fullName evidence="2">Transposase</fullName>
    </submittedName>
</protein>
<accession>A0A2M7TLL7</accession>
<dbReference type="GO" id="GO:0043565">
    <property type="term" value="F:sequence-specific DNA binding"/>
    <property type="evidence" value="ECO:0007669"/>
    <property type="project" value="TreeGrafter"/>
</dbReference>
<name>A0A2M7TLL7_UNCKA</name>
<dbReference type="EMBL" id="PFNL01000019">
    <property type="protein sequence ID" value="PIZ48007.1"/>
    <property type="molecule type" value="Genomic_DNA"/>
</dbReference>
<proteinExistence type="predicted"/>